<dbReference type="InterPro" id="IPR013517">
    <property type="entry name" value="FG-GAP"/>
</dbReference>
<sequence length="625" mass="69864">MIYNKKYISSAILLATGFMTMSCSSSKAPKTVESSPITHFSEATNDIKLENANRRKWDNAVIADLDDDGYQDLLLTDHGFSIKLYWNNKGKYGKGYDLLMGDTHGIAVGDFNKDGITDILVSRGGGSGDNSRNAKLFHIDNQRNITEGKEFDEPLEFMRGRTSKFYDGNNNGELDLLLLGFPGNKNEKNIPSISYKNDGKGQLALSSRLPKTMKDGQKLLVTDFNNDKISDFILYGNARITMHQGNGDLTFDDVTDKWLSEDLLDVTSISEIDYDNDGDFDLFLTTGKELNIGETFYDEASQTFAFYTSRGPFEFEDLVIGDIFDLENYQSQWPMQDIYIGESGYKYEHPSEYHQGQDIRLVNSNALGWPDKLDKKGIYVGYIGNDTWRVAGNTWSPTTGVIHGVQSYPAYKHDQGMANILLENNNGKFIDVTEKLGLGELSQSNAAAVGDYDNNGFQDIFIVERGNLATQNQQTLWLNQEGSIFKKSLSHNIISTELGAIGLGAETLDYDQDGKLDIIFANDRGKWHLFKNSWENDNNYIEIEVKNSANGVSPIGAIITVKACDKSQVRRLGSSSALYSQSRDNIIHFGLGDCDSVENVEVNWPNGENFSTDIIKANQLYKVTF</sequence>
<reference evidence="4 5" key="1">
    <citation type="submission" date="2019-08" db="EMBL/GenBank/DDBJ databases">
        <title>Microbe sample from Colwellia echini.</title>
        <authorList>
            <person name="Christiansen L."/>
            <person name="Pathiraja D."/>
            <person name="Schultz-Johansen M."/>
            <person name="Choi I.-G."/>
            <person name="Stougaard P."/>
        </authorList>
    </citation>
    <scope>NUCLEOTIDE SEQUENCE [LARGE SCALE GENOMIC DNA]</scope>
    <source>
        <strain evidence="4 5">A3</strain>
    </source>
</reference>
<dbReference type="Pfam" id="PF07593">
    <property type="entry name" value="UnbV_ASPIC"/>
    <property type="match status" value="1"/>
</dbReference>
<feature type="chain" id="PRO_5045778450" evidence="2">
    <location>
        <begin position="28"/>
        <end position="625"/>
    </location>
</feature>
<dbReference type="RefSeq" id="WP_101344342.1">
    <property type="nucleotide sequence ID" value="NZ_PJAI02000005.1"/>
</dbReference>
<keyword evidence="5" id="KW-1185">Reference proteome</keyword>
<protein>
    <submittedName>
        <fullName evidence="4">CRTAC1 family protein</fullName>
    </submittedName>
</protein>
<evidence type="ECO:0000313" key="5">
    <source>
        <dbReference type="Proteomes" id="UP000815846"/>
    </source>
</evidence>
<dbReference type="PANTHER" id="PTHR16026:SF0">
    <property type="entry name" value="CARTILAGE ACIDIC PROTEIN 1"/>
    <property type="match status" value="1"/>
</dbReference>
<dbReference type="PROSITE" id="PS51257">
    <property type="entry name" value="PROKAR_LIPOPROTEIN"/>
    <property type="match status" value="1"/>
</dbReference>
<keyword evidence="1 2" id="KW-0732">Signal</keyword>
<organism evidence="4 5">
    <name type="scientific">Colwellia echini</name>
    <dbReference type="NCBI Taxonomy" id="1982103"/>
    <lineage>
        <taxon>Bacteria</taxon>
        <taxon>Pseudomonadati</taxon>
        <taxon>Pseudomonadota</taxon>
        <taxon>Gammaproteobacteria</taxon>
        <taxon>Alteromonadales</taxon>
        <taxon>Colwelliaceae</taxon>
        <taxon>Colwellia</taxon>
    </lineage>
</organism>
<evidence type="ECO:0000256" key="2">
    <source>
        <dbReference type="SAM" id="SignalP"/>
    </source>
</evidence>
<dbReference type="InterPro" id="IPR027039">
    <property type="entry name" value="Crtac1"/>
</dbReference>
<dbReference type="InterPro" id="IPR011519">
    <property type="entry name" value="UnbV_ASPIC"/>
</dbReference>
<dbReference type="InterPro" id="IPR028994">
    <property type="entry name" value="Integrin_alpha_N"/>
</dbReference>
<dbReference type="Gene3D" id="2.130.10.130">
    <property type="entry name" value="Integrin alpha, N-terminal"/>
    <property type="match status" value="1"/>
</dbReference>
<gene>
    <name evidence="4" type="ORF">CWS31_006420</name>
</gene>
<dbReference type="EMBL" id="PJAI02000005">
    <property type="protein sequence ID" value="TYK66228.1"/>
    <property type="molecule type" value="Genomic_DNA"/>
</dbReference>
<name>A0ABY3MYB6_9GAMM</name>
<dbReference type="SUPFAM" id="SSF69318">
    <property type="entry name" value="Integrin alpha N-terminal domain"/>
    <property type="match status" value="2"/>
</dbReference>
<feature type="domain" description="ASPIC/UnbV" evidence="3">
    <location>
        <begin position="555"/>
        <end position="621"/>
    </location>
</feature>
<dbReference type="Proteomes" id="UP000815846">
    <property type="component" value="Unassembled WGS sequence"/>
</dbReference>
<dbReference type="Pfam" id="PF13517">
    <property type="entry name" value="FG-GAP_3"/>
    <property type="match status" value="1"/>
</dbReference>
<evidence type="ECO:0000259" key="3">
    <source>
        <dbReference type="Pfam" id="PF07593"/>
    </source>
</evidence>
<comment type="caution">
    <text evidence="4">The sequence shown here is derived from an EMBL/GenBank/DDBJ whole genome shotgun (WGS) entry which is preliminary data.</text>
</comment>
<proteinExistence type="predicted"/>
<evidence type="ECO:0000256" key="1">
    <source>
        <dbReference type="ARBA" id="ARBA00022729"/>
    </source>
</evidence>
<accession>A0ABY3MYB6</accession>
<dbReference type="PANTHER" id="PTHR16026">
    <property type="entry name" value="CARTILAGE ACIDIC PROTEIN 1"/>
    <property type="match status" value="1"/>
</dbReference>
<feature type="signal peptide" evidence="2">
    <location>
        <begin position="1"/>
        <end position="27"/>
    </location>
</feature>
<evidence type="ECO:0000313" key="4">
    <source>
        <dbReference type="EMBL" id="TYK66228.1"/>
    </source>
</evidence>